<sequence length="162" mass="18574">MSIFDWLSACCSEQPSSNLDYRLRPREEIIIGYLQQEVLVPFEPGALEHEAYLQEYFKAAAPALSPLEKDRSRIERLPEGRRDHRWKELGFQDEDPRTDFRGGGLLSLKCLFASQAYQFAHNCCLNTCACSKKLQSDVCVCVTLCTKEFVTHTCSTYHDDLI</sequence>
<protein>
    <submittedName>
        <fullName evidence="2">ElmoB protein</fullName>
    </submittedName>
</protein>
<comment type="caution">
    <text evidence="2">The sequence shown here is derived from an EMBL/GenBank/DDBJ whole genome shotgun (WGS) entry which is preliminary data.</text>
</comment>
<dbReference type="EMBL" id="CAJNIZ010008675">
    <property type="protein sequence ID" value="CAE7270213.1"/>
    <property type="molecule type" value="Genomic_DNA"/>
</dbReference>
<dbReference type="PANTHER" id="PTHR12771">
    <property type="entry name" value="ENGULFMENT AND CELL MOTILITY"/>
    <property type="match status" value="1"/>
</dbReference>
<organism evidence="2 3">
    <name type="scientific">Symbiodinium pilosum</name>
    <name type="common">Dinoflagellate</name>
    <dbReference type="NCBI Taxonomy" id="2952"/>
    <lineage>
        <taxon>Eukaryota</taxon>
        <taxon>Sar</taxon>
        <taxon>Alveolata</taxon>
        <taxon>Dinophyceae</taxon>
        <taxon>Suessiales</taxon>
        <taxon>Symbiodiniaceae</taxon>
        <taxon>Symbiodinium</taxon>
    </lineage>
</organism>
<evidence type="ECO:0000259" key="1">
    <source>
        <dbReference type="PROSITE" id="PS51335"/>
    </source>
</evidence>
<proteinExistence type="predicted"/>
<gene>
    <name evidence="2" type="primary">elmoB</name>
    <name evidence="2" type="ORF">SPIL2461_LOCUS5923</name>
</gene>
<keyword evidence="3" id="KW-1185">Reference proteome</keyword>
<dbReference type="InterPro" id="IPR050868">
    <property type="entry name" value="ELMO_domain-containing"/>
</dbReference>
<dbReference type="Pfam" id="PF04727">
    <property type="entry name" value="ELMO_CED12"/>
    <property type="match status" value="1"/>
</dbReference>
<dbReference type="InterPro" id="IPR006816">
    <property type="entry name" value="ELMO_dom"/>
</dbReference>
<dbReference type="AlphaFoldDB" id="A0A812MQH3"/>
<accession>A0A812MQH3</accession>
<dbReference type="OrthoDB" id="284119at2759"/>
<name>A0A812MQH3_SYMPI</name>
<feature type="domain" description="ELMO" evidence="1">
    <location>
        <begin position="48"/>
        <end position="162"/>
    </location>
</feature>
<evidence type="ECO:0000313" key="3">
    <source>
        <dbReference type="Proteomes" id="UP000649617"/>
    </source>
</evidence>
<reference evidence="2" key="1">
    <citation type="submission" date="2021-02" db="EMBL/GenBank/DDBJ databases">
        <authorList>
            <person name="Dougan E. K."/>
            <person name="Rhodes N."/>
            <person name="Thang M."/>
            <person name="Chan C."/>
        </authorList>
    </citation>
    <scope>NUCLEOTIDE SEQUENCE</scope>
</reference>
<evidence type="ECO:0000313" key="2">
    <source>
        <dbReference type="EMBL" id="CAE7270213.1"/>
    </source>
</evidence>
<dbReference type="PANTHER" id="PTHR12771:SF56">
    <property type="entry name" value="CED-12"/>
    <property type="match status" value="1"/>
</dbReference>
<dbReference type="Proteomes" id="UP000649617">
    <property type="component" value="Unassembled WGS sequence"/>
</dbReference>
<dbReference type="PROSITE" id="PS51335">
    <property type="entry name" value="ELMO"/>
    <property type="match status" value="1"/>
</dbReference>